<dbReference type="Proteomes" id="UP000037696">
    <property type="component" value="Unassembled WGS sequence"/>
</dbReference>
<dbReference type="InterPro" id="IPR036188">
    <property type="entry name" value="FAD/NAD-bd_sf"/>
</dbReference>
<feature type="transmembrane region" description="Helical" evidence="9">
    <location>
        <begin position="584"/>
        <end position="604"/>
    </location>
</feature>
<keyword evidence="12" id="KW-1185">Reference proteome</keyword>
<dbReference type="PANTHER" id="PTHR47356:SF2">
    <property type="entry name" value="FAD-BINDING DOMAIN-CONTAINING PROTEIN-RELATED"/>
    <property type="match status" value="1"/>
</dbReference>
<feature type="transmembrane region" description="Helical" evidence="9">
    <location>
        <begin position="559"/>
        <end position="578"/>
    </location>
</feature>
<gene>
    <name evidence="11" type="ORF">ACN38_g6753</name>
</gene>
<feature type="transmembrane region" description="Helical" evidence="9">
    <location>
        <begin position="664"/>
        <end position="689"/>
    </location>
</feature>
<keyword evidence="3" id="KW-0285">Flavoprotein</keyword>
<keyword evidence="4 9" id="KW-0812">Transmembrane</keyword>
<dbReference type="OrthoDB" id="2431938at2759"/>
<dbReference type="SUPFAM" id="SSF51905">
    <property type="entry name" value="FAD/NAD(P)-binding domain"/>
    <property type="match status" value="1"/>
</dbReference>
<keyword evidence="7" id="KW-0560">Oxidoreductase</keyword>
<evidence type="ECO:0000313" key="11">
    <source>
        <dbReference type="EMBL" id="KOS42339.1"/>
    </source>
</evidence>
<evidence type="ECO:0000256" key="3">
    <source>
        <dbReference type="ARBA" id="ARBA00022630"/>
    </source>
</evidence>
<comment type="subcellular location">
    <subcellularLocation>
        <location evidence="1">Membrane</location>
    </subcellularLocation>
</comment>
<feature type="domain" description="FAD-binding" evidence="10">
    <location>
        <begin position="5"/>
        <end position="186"/>
    </location>
</feature>
<evidence type="ECO:0000259" key="10">
    <source>
        <dbReference type="Pfam" id="PF01494"/>
    </source>
</evidence>
<dbReference type="InterPro" id="IPR002938">
    <property type="entry name" value="FAD-bd"/>
</dbReference>
<evidence type="ECO:0000256" key="5">
    <source>
        <dbReference type="ARBA" id="ARBA00022827"/>
    </source>
</evidence>
<feature type="transmembrane region" description="Helical" evidence="9">
    <location>
        <begin position="517"/>
        <end position="538"/>
    </location>
</feature>
<accession>A0A0M9WEZ1</accession>
<evidence type="ECO:0000256" key="7">
    <source>
        <dbReference type="ARBA" id="ARBA00023002"/>
    </source>
</evidence>
<proteinExistence type="inferred from homology"/>
<evidence type="ECO:0000256" key="2">
    <source>
        <dbReference type="ARBA" id="ARBA00007992"/>
    </source>
</evidence>
<dbReference type="InterPro" id="IPR050562">
    <property type="entry name" value="FAD_mOase_fung"/>
</dbReference>
<organism evidence="11 12">
    <name type="scientific">Penicillium nordicum</name>
    <dbReference type="NCBI Taxonomy" id="229535"/>
    <lineage>
        <taxon>Eukaryota</taxon>
        <taxon>Fungi</taxon>
        <taxon>Dikarya</taxon>
        <taxon>Ascomycota</taxon>
        <taxon>Pezizomycotina</taxon>
        <taxon>Eurotiomycetes</taxon>
        <taxon>Eurotiomycetidae</taxon>
        <taxon>Eurotiales</taxon>
        <taxon>Aspergillaceae</taxon>
        <taxon>Penicillium</taxon>
    </lineage>
</organism>
<feature type="transmembrane region" description="Helical" evidence="9">
    <location>
        <begin position="632"/>
        <end position="652"/>
    </location>
</feature>
<evidence type="ECO:0000313" key="12">
    <source>
        <dbReference type="Proteomes" id="UP000037696"/>
    </source>
</evidence>
<dbReference type="EMBL" id="LHQQ01000108">
    <property type="protein sequence ID" value="KOS42339.1"/>
    <property type="molecule type" value="Genomic_DNA"/>
</dbReference>
<dbReference type="GO" id="GO:0071949">
    <property type="term" value="F:FAD binding"/>
    <property type="evidence" value="ECO:0007669"/>
    <property type="project" value="InterPro"/>
</dbReference>
<dbReference type="PANTHER" id="PTHR47356">
    <property type="entry name" value="FAD-DEPENDENT MONOOXYGENASE ASQG-RELATED"/>
    <property type="match status" value="1"/>
</dbReference>
<evidence type="ECO:0000256" key="1">
    <source>
        <dbReference type="ARBA" id="ARBA00004370"/>
    </source>
</evidence>
<evidence type="ECO:0000256" key="4">
    <source>
        <dbReference type="ARBA" id="ARBA00022692"/>
    </source>
</evidence>
<feature type="domain" description="FAD-binding" evidence="10">
    <location>
        <begin position="288"/>
        <end position="340"/>
    </location>
</feature>
<dbReference type="GO" id="GO:0004497">
    <property type="term" value="F:monooxygenase activity"/>
    <property type="evidence" value="ECO:0007669"/>
    <property type="project" value="InterPro"/>
</dbReference>
<feature type="transmembrane region" description="Helical" evidence="9">
    <location>
        <begin position="447"/>
        <end position="468"/>
    </location>
</feature>
<dbReference type="AlphaFoldDB" id="A0A0M9WEZ1"/>
<evidence type="ECO:0000256" key="9">
    <source>
        <dbReference type="SAM" id="Phobius"/>
    </source>
</evidence>
<evidence type="ECO:0000256" key="8">
    <source>
        <dbReference type="ARBA" id="ARBA00023136"/>
    </source>
</evidence>
<keyword evidence="5" id="KW-0274">FAD</keyword>
<dbReference type="PRINTS" id="PR00420">
    <property type="entry name" value="RNGMNOXGNASE"/>
</dbReference>
<comment type="caution">
    <text evidence="11">The sequence shown here is derived from an EMBL/GenBank/DDBJ whole genome shotgun (WGS) entry which is preliminary data.</text>
</comment>
<keyword evidence="8 9" id="KW-0472">Membrane</keyword>
<reference evidence="11 12" key="1">
    <citation type="submission" date="2015-08" db="EMBL/GenBank/DDBJ databases">
        <title>Genome sequencing of Penicillium nordicum.</title>
        <authorList>
            <person name="Nguyen H.D."/>
            <person name="Seifert K.A."/>
        </authorList>
    </citation>
    <scope>NUCLEOTIDE SEQUENCE [LARGE SCALE GENOMIC DNA]</scope>
    <source>
        <strain evidence="11 12">DAOMC 185683</strain>
    </source>
</reference>
<comment type="similarity">
    <text evidence="2">Belongs to the paxM FAD-dependent monooxygenase family.</text>
</comment>
<dbReference type="STRING" id="229535.A0A0M9WEZ1"/>
<dbReference type="Gene3D" id="3.50.50.60">
    <property type="entry name" value="FAD/NAD(P)-binding domain"/>
    <property type="match status" value="1"/>
</dbReference>
<protein>
    <recommendedName>
        <fullName evidence="10">FAD-binding domain-containing protein</fullName>
    </recommendedName>
</protein>
<dbReference type="GO" id="GO:0016020">
    <property type="term" value="C:membrane"/>
    <property type="evidence" value="ECO:0007669"/>
    <property type="project" value="UniProtKB-SubCell"/>
</dbReference>
<dbReference type="Pfam" id="PF01494">
    <property type="entry name" value="FAD_binding_3"/>
    <property type="match status" value="2"/>
</dbReference>
<keyword evidence="6 9" id="KW-1133">Transmembrane helix</keyword>
<name>A0A0M9WEZ1_9EURO</name>
<evidence type="ECO:0000256" key="6">
    <source>
        <dbReference type="ARBA" id="ARBA00022989"/>
    </source>
</evidence>
<sequence length="742" mass="83118">MAPFTVVIIGGGVAGLTLANVLERYGIEYFLLEKHKEIAPQLGASIGILPYGSQLLDQLGMEGQISSLCESVETMQTFGPDGECLTTEPAFGQLLADLTGYRFSFMDRQELIQALYDNLRDKSRVHVAKELHSTENLDGEVQITTKDGTTFTGDLLVGADGVHSRTRAEMWKAVESEDPAYTSKSMADSITCTYRCMFGIADRPDGFPRETGLKSYHKNRSYLCQSGREGKFYFFAFIKNGQRTVGQSIPRYTIDDEQAVVDKYREDILCPGVTFGDIYMRRRHSVLVPLQEYVLDKCFYKRTILIGDSFHKFNPLTGQGGNSAIEDAALLGDLLKEALQKDPQPTSAAIQAGLADFQRQRQPRTDLLRHAASSLQALEALENPLLEFMTIRVIAKLSIDQTALRFAEMCSPGHVLRHLPEPSRRGVVLRDHDVGAKPSERALQETILWSIIMASPIYLAVFATACTIPGTEVGLFDHRLQLYISMCTATSSTLWTVESYRPGFFLSPIHSALPYILASNAAGWEYILPLYFIAHIYASRSQSFYYPNPRAIDTRAAKILPICLLIAYVPSIIWALMSSADLTLYHWTVSASHFALPLTVYLGLKLSKRNFRKPTIPELLYRNGDIPHLLRTYNILTVACATFHVLTVSQLFPHFLKTDFVTTALFTGEVLQLMALSLAIIAWCSFTIWDLHRTHIIHTRPFADIIFCCVTCLLLGPAATLARTWKRREIALEESRCKISSR</sequence>
<feature type="transmembrane region" description="Helical" evidence="9">
    <location>
        <begin position="480"/>
        <end position="497"/>
    </location>
</feature>
<feature type="transmembrane region" description="Helical" evidence="9">
    <location>
        <begin position="701"/>
        <end position="722"/>
    </location>
</feature>